<evidence type="ECO:0000313" key="4">
    <source>
        <dbReference type="Proteomes" id="UP000681967"/>
    </source>
</evidence>
<dbReference type="Proteomes" id="UP000681967">
    <property type="component" value="Unassembled WGS sequence"/>
</dbReference>
<sequence length="104" mass="11957">WSNLPELRFENARGKGHQEISLTYDPSGTLAYQVNPAHFSRVTHLSLYFPSNFGDETTRIYYIGLRGEFLGEVKSKIVIATYESKPQLKDHKVDDFLKGNHEIQ</sequence>
<reference evidence="3" key="1">
    <citation type="submission" date="2021-02" db="EMBL/GenBank/DDBJ databases">
        <authorList>
            <person name="Nowell W R."/>
        </authorList>
    </citation>
    <scope>NUCLEOTIDE SEQUENCE</scope>
</reference>
<dbReference type="InterPro" id="IPR010400">
    <property type="entry name" value="PITH_dom"/>
</dbReference>
<dbReference type="Gene3D" id="2.60.120.470">
    <property type="entry name" value="PITH domain"/>
    <property type="match status" value="1"/>
</dbReference>
<dbReference type="GO" id="GO:0005634">
    <property type="term" value="C:nucleus"/>
    <property type="evidence" value="ECO:0007669"/>
    <property type="project" value="TreeGrafter"/>
</dbReference>
<dbReference type="SUPFAM" id="SSF49785">
    <property type="entry name" value="Galactose-binding domain-like"/>
    <property type="match status" value="1"/>
</dbReference>
<dbReference type="PANTHER" id="PTHR12175">
    <property type="entry name" value="AD039 HT014 THIOREDOXIN FAMILY TRP26"/>
    <property type="match status" value="1"/>
</dbReference>
<protein>
    <recommendedName>
        <fullName evidence="2">PITH domain-containing protein</fullName>
    </recommendedName>
</protein>
<feature type="domain" description="PITH" evidence="2">
    <location>
        <begin position="1"/>
        <end position="85"/>
    </location>
</feature>
<comment type="caution">
    <text evidence="3">The sequence shown here is derived from an EMBL/GenBank/DDBJ whole genome shotgun (WGS) entry which is preliminary data.</text>
</comment>
<evidence type="ECO:0000313" key="3">
    <source>
        <dbReference type="EMBL" id="CAF5139476.1"/>
    </source>
</evidence>
<accession>A0A8S3FUC7</accession>
<organism evidence="3 4">
    <name type="scientific">Rotaria magnacalcarata</name>
    <dbReference type="NCBI Taxonomy" id="392030"/>
    <lineage>
        <taxon>Eukaryota</taxon>
        <taxon>Metazoa</taxon>
        <taxon>Spiralia</taxon>
        <taxon>Gnathifera</taxon>
        <taxon>Rotifera</taxon>
        <taxon>Eurotatoria</taxon>
        <taxon>Bdelloidea</taxon>
        <taxon>Philodinida</taxon>
        <taxon>Philodinidae</taxon>
        <taxon>Rotaria</taxon>
    </lineage>
</organism>
<evidence type="ECO:0000256" key="1">
    <source>
        <dbReference type="ARBA" id="ARBA00025788"/>
    </source>
</evidence>
<proteinExistence type="inferred from homology"/>
<dbReference type="Pfam" id="PF06201">
    <property type="entry name" value="PITH"/>
    <property type="match status" value="1"/>
</dbReference>
<dbReference type="AlphaFoldDB" id="A0A8S3FUC7"/>
<comment type="similarity">
    <text evidence="1">Belongs to the PITHD1 family.</text>
</comment>
<dbReference type="GO" id="GO:0005737">
    <property type="term" value="C:cytoplasm"/>
    <property type="evidence" value="ECO:0007669"/>
    <property type="project" value="UniProtKB-ARBA"/>
</dbReference>
<dbReference type="InterPro" id="IPR008979">
    <property type="entry name" value="Galactose-bd-like_sf"/>
</dbReference>
<dbReference type="EMBL" id="CAJOBH010251480">
    <property type="protein sequence ID" value="CAF5139476.1"/>
    <property type="molecule type" value="Genomic_DNA"/>
</dbReference>
<dbReference type="InterPro" id="IPR037047">
    <property type="entry name" value="PITH_dom_sf"/>
</dbReference>
<gene>
    <name evidence="3" type="ORF">BYL167_LOCUS69920</name>
</gene>
<dbReference type="PANTHER" id="PTHR12175:SF1">
    <property type="entry name" value="PITH DOMAIN-CONTAINING PROTEIN 1"/>
    <property type="match status" value="1"/>
</dbReference>
<feature type="non-terminal residue" evidence="3">
    <location>
        <position position="104"/>
    </location>
</feature>
<dbReference type="InterPro" id="IPR045099">
    <property type="entry name" value="PITH1-like"/>
</dbReference>
<name>A0A8S3FUC7_9BILA</name>
<dbReference type="PROSITE" id="PS51532">
    <property type="entry name" value="PITH"/>
    <property type="match status" value="1"/>
</dbReference>
<evidence type="ECO:0000259" key="2">
    <source>
        <dbReference type="PROSITE" id="PS51532"/>
    </source>
</evidence>